<evidence type="ECO:0000259" key="12">
    <source>
        <dbReference type="PROSITE" id="PS50929"/>
    </source>
</evidence>
<keyword evidence="7 10" id="KW-1133">Transmembrane helix</keyword>
<evidence type="ECO:0000256" key="9">
    <source>
        <dbReference type="ARBA" id="ARBA00023455"/>
    </source>
</evidence>
<dbReference type="InterPro" id="IPR036640">
    <property type="entry name" value="ABC1_TM_sf"/>
</dbReference>
<dbReference type="EMBL" id="PPEL01000082">
    <property type="protein sequence ID" value="PNV64603.1"/>
    <property type="molecule type" value="Genomic_DNA"/>
</dbReference>
<evidence type="ECO:0000259" key="11">
    <source>
        <dbReference type="PROSITE" id="PS50893"/>
    </source>
</evidence>
<comment type="caution">
    <text evidence="13">The sequence shown here is derived from an EMBL/GenBank/DDBJ whole genome shotgun (WGS) entry which is preliminary data.</text>
</comment>
<dbReference type="PROSITE" id="PS50893">
    <property type="entry name" value="ABC_TRANSPORTER_2"/>
    <property type="match status" value="1"/>
</dbReference>
<sequence length="639" mass="67517">MMEERAKRPGTLAHCLSFAGARRGLVVASLLLAALSAAASFVPFVAIYFVIADVVAAYPDLAALDAGALAGCGLLAIAGVAADVGLYLAALLCSHAAAFDTQYRLKLGIAEHLGRIPLGHIARLGSGRLSKIMDEGVSGIETFIAHSLPDLASTAAAPAVLLVLLFVFDWRFGLAAIAAVVVAMAAQFAGYANKRIMQTMGRYQEAKERMGNAAVEYVRGMAVVKAYGRTASSFARLADAVKDCTGLSLDVTLFFQNSLPAFTAILNNAYLFILPVGILLAPGASDWPAFALSFIFYLLFVPSVAAVFNKILYVSEDMMIAQSNIDRVDAVLDVPALPVPDAPDREQPRDSGIEFDHVSFSYRTQKVDTGAAAGADAAEGGGAQGAPLALDDVSFRIPARTTCAIVGASGSGKSTIAHLIARFWDVDAGSVRIGGADVRRMAPDDLMAQMSLVFQDVHLFRESIAANIARGRAGATREEVEAAARAAQADGFIRALPQGYDTMIGAEGVHLSGGERQRISIARAIVADAPIVVLDEATAFSDPENEHLIQQALARLMRGKTVVMIAHRLSTVVGARQIIVMDGGRVAQQGTHEELLAKEGPYRRMWRRYTQAVSWQIGNEGGGAAPAVGATPKEARQHG</sequence>
<evidence type="ECO:0000256" key="3">
    <source>
        <dbReference type="ARBA" id="ARBA00022475"/>
    </source>
</evidence>
<dbReference type="SMART" id="SM00382">
    <property type="entry name" value="AAA"/>
    <property type="match status" value="1"/>
</dbReference>
<feature type="transmembrane region" description="Helical" evidence="10">
    <location>
        <begin position="25"/>
        <end position="51"/>
    </location>
</feature>
<dbReference type="Pfam" id="PF00664">
    <property type="entry name" value="ABC_membrane"/>
    <property type="match status" value="1"/>
</dbReference>
<dbReference type="InterPro" id="IPR017871">
    <property type="entry name" value="ABC_transporter-like_CS"/>
</dbReference>
<dbReference type="InterPro" id="IPR027417">
    <property type="entry name" value="P-loop_NTPase"/>
</dbReference>
<evidence type="ECO:0000256" key="8">
    <source>
        <dbReference type="ARBA" id="ARBA00023136"/>
    </source>
</evidence>
<feature type="transmembrane region" description="Helical" evidence="10">
    <location>
        <begin position="259"/>
        <end position="281"/>
    </location>
</feature>
<feature type="domain" description="ABC transmembrane type-1" evidence="12">
    <location>
        <begin position="27"/>
        <end position="301"/>
    </location>
</feature>
<reference evidence="13 14" key="1">
    <citation type="journal article" date="2018" name="Int. J. Syst. Evol. Microbiol.">
        <title>Rubneribacter badeniensis gen. nov., sp. nov. and Enteroscipio rubneri gen. nov., sp. nov., new members of the Eggerthellaceae isolated from human faeces.</title>
        <authorList>
            <person name="Danylec N."/>
            <person name="Gobl A."/>
            <person name="Stoll D.A."/>
            <person name="Hetzer B."/>
            <person name="Kulling S.E."/>
            <person name="Huch M."/>
        </authorList>
    </citation>
    <scope>NUCLEOTIDE SEQUENCE [LARGE SCALE GENOMIC DNA]</scope>
    <source>
        <strain evidence="13 14">ResAG-85</strain>
    </source>
</reference>
<dbReference type="AlphaFoldDB" id="A0A2K2U2Q0"/>
<evidence type="ECO:0000313" key="13">
    <source>
        <dbReference type="EMBL" id="PNV64603.1"/>
    </source>
</evidence>
<dbReference type="InterPro" id="IPR011527">
    <property type="entry name" value="ABC1_TM_dom"/>
</dbReference>
<dbReference type="GO" id="GO:0005524">
    <property type="term" value="F:ATP binding"/>
    <property type="evidence" value="ECO:0007669"/>
    <property type="project" value="UniProtKB-KW"/>
</dbReference>
<proteinExistence type="inferred from homology"/>
<dbReference type="Gene3D" id="1.20.1560.10">
    <property type="entry name" value="ABC transporter type 1, transmembrane domain"/>
    <property type="match status" value="1"/>
</dbReference>
<dbReference type="GO" id="GO:0016887">
    <property type="term" value="F:ATP hydrolysis activity"/>
    <property type="evidence" value="ECO:0007669"/>
    <property type="project" value="InterPro"/>
</dbReference>
<dbReference type="PANTHER" id="PTHR24221">
    <property type="entry name" value="ATP-BINDING CASSETTE SUB-FAMILY B"/>
    <property type="match status" value="1"/>
</dbReference>
<evidence type="ECO:0000313" key="14">
    <source>
        <dbReference type="Proteomes" id="UP000236488"/>
    </source>
</evidence>
<evidence type="ECO:0000256" key="6">
    <source>
        <dbReference type="ARBA" id="ARBA00022840"/>
    </source>
</evidence>
<dbReference type="Proteomes" id="UP000236488">
    <property type="component" value="Unassembled WGS sequence"/>
</dbReference>
<dbReference type="FunFam" id="3.40.50.300:FF:000221">
    <property type="entry name" value="Multidrug ABC transporter ATP-binding protein"/>
    <property type="match status" value="1"/>
</dbReference>
<evidence type="ECO:0000256" key="4">
    <source>
        <dbReference type="ARBA" id="ARBA00022692"/>
    </source>
</evidence>
<keyword evidence="8 10" id="KW-0472">Membrane</keyword>
<keyword evidence="2" id="KW-0813">Transport</keyword>
<keyword evidence="6 13" id="KW-0067">ATP-binding</keyword>
<comment type="subcellular location">
    <subcellularLocation>
        <location evidence="1">Cell inner membrane</location>
        <topology evidence="1">Multi-pass membrane protein</topology>
    </subcellularLocation>
</comment>
<evidence type="ECO:0000256" key="2">
    <source>
        <dbReference type="ARBA" id="ARBA00022448"/>
    </source>
</evidence>
<feature type="domain" description="ABC transporter" evidence="11">
    <location>
        <begin position="353"/>
        <end position="608"/>
    </location>
</feature>
<keyword evidence="4 10" id="KW-0812">Transmembrane</keyword>
<keyword evidence="5" id="KW-0547">Nucleotide-binding</keyword>
<dbReference type="PROSITE" id="PS00211">
    <property type="entry name" value="ABC_TRANSPORTER_1"/>
    <property type="match status" value="1"/>
</dbReference>
<feature type="transmembrane region" description="Helical" evidence="10">
    <location>
        <begin position="287"/>
        <end position="308"/>
    </location>
</feature>
<accession>A0A2K2U2Q0</accession>
<dbReference type="InterPro" id="IPR003439">
    <property type="entry name" value="ABC_transporter-like_ATP-bd"/>
</dbReference>
<evidence type="ECO:0000256" key="10">
    <source>
        <dbReference type="SAM" id="Phobius"/>
    </source>
</evidence>
<evidence type="ECO:0000256" key="1">
    <source>
        <dbReference type="ARBA" id="ARBA00004429"/>
    </source>
</evidence>
<comment type="similarity">
    <text evidence="9">Belongs to the ABC transporter superfamily. Siderophore-Fe(3+) uptake transporter (SIUT) (TC 3.A.1.21) family.</text>
</comment>
<dbReference type="GO" id="GO:0140359">
    <property type="term" value="F:ABC-type transporter activity"/>
    <property type="evidence" value="ECO:0007669"/>
    <property type="project" value="InterPro"/>
</dbReference>
<dbReference type="Gene3D" id="3.40.50.300">
    <property type="entry name" value="P-loop containing nucleotide triphosphate hydrolases"/>
    <property type="match status" value="1"/>
</dbReference>
<dbReference type="GO" id="GO:0034040">
    <property type="term" value="F:ATPase-coupled lipid transmembrane transporter activity"/>
    <property type="evidence" value="ECO:0007669"/>
    <property type="project" value="TreeGrafter"/>
</dbReference>
<feature type="transmembrane region" description="Helical" evidence="10">
    <location>
        <begin position="66"/>
        <end position="99"/>
    </location>
</feature>
<dbReference type="PANTHER" id="PTHR24221:SF397">
    <property type="entry name" value="ABC TRANSPORTER, ATP-BINDING TRANSMEMBRANE PROTEIN"/>
    <property type="match status" value="1"/>
</dbReference>
<evidence type="ECO:0000256" key="5">
    <source>
        <dbReference type="ARBA" id="ARBA00022741"/>
    </source>
</evidence>
<feature type="transmembrane region" description="Helical" evidence="10">
    <location>
        <begin position="151"/>
        <end position="168"/>
    </location>
</feature>
<feature type="transmembrane region" description="Helical" evidence="10">
    <location>
        <begin position="174"/>
        <end position="192"/>
    </location>
</feature>
<dbReference type="SUPFAM" id="SSF52540">
    <property type="entry name" value="P-loop containing nucleoside triphosphate hydrolases"/>
    <property type="match status" value="1"/>
</dbReference>
<keyword evidence="14" id="KW-1185">Reference proteome</keyword>
<dbReference type="InterPro" id="IPR039421">
    <property type="entry name" value="Type_1_exporter"/>
</dbReference>
<dbReference type="Pfam" id="PF00005">
    <property type="entry name" value="ABC_tran"/>
    <property type="match status" value="1"/>
</dbReference>
<gene>
    <name evidence="13" type="ORF">C2L80_11110</name>
</gene>
<dbReference type="InterPro" id="IPR003593">
    <property type="entry name" value="AAA+_ATPase"/>
</dbReference>
<evidence type="ECO:0000256" key="7">
    <source>
        <dbReference type="ARBA" id="ARBA00022989"/>
    </source>
</evidence>
<protein>
    <submittedName>
        <fullName evidence="13">ABC transporter ATP-binding protein</fullName>
    </submittedName>
</protein>
<dbReference type="GO" id="GO:0005886">
    <property type="term" value="C:plasma membrane"/>
    <property type="evidence" value="ECO:0007669"/>
    <property type="project" value="UniProtKB-SubCell"/>
</dbReference>
<dbReference type="SUPFAM" id="SSF90123">
    <property type="entry name" value="ABC transporter transmembrane region"/>
    <property type="match status" value="1"/>
</dbReference>
<organism evidence="13 14">
    <name type="scientific">Rubneribacter badeniensis</name>
    <dbReference type="NCBI Taxonomy" id="2070688"/>
    <lineage>
        <taxon>Bacteria</taxon>
        <taxon>Bacillati</taxon>
        <taxon>Actinomycetota</taxon>
        <taxon>Coriobacteriia</taxon>
        <taxon>Eggerthellales</taxon>
        <taxon>Eggerthellaceae</taxon>
        <taxon>Rubneribacter</taxon>
    </lineage>
</organism>
<keyword evidence="3" id="KW-1003">Cell membrane</keyword>
<name>A0A2K2U2Q0_9ACTN</name>
<dbReference type="PROSITE" id="PS50929">
    <property type="entry name" value="ABC_TM1F"/>
    <property type="match status" value="1"/>
</dbReference>